<keyword evidence="10" id="KW-1185">Reference proteome</keyword>
<feature type="transmembrane region" description="Helical" evidence="7">
    <location>
        <begin position="276"/>
        <end position="298"/>
    </location>
</feature>
<dbReference type="InterPro" id="IPR000515">
    <property type="entry name" value="MetI-like"/>
</dbReference>
<dbReference type="Gene3D" id="1.10.3720.10">
    <property type="entry name" value="MetI-like"/>
    <property type="match status" value="1"/>
</dbReference>
<dbReference type="RefSeq" id="WP_238174354.1">
    <property type="nucleotide sequence ID" value="NZ_SODF01000002.1"/>
</dbReference>
<dbReference type="GO" id="GO:0005886">
    <property type="term" value="C:plasma membrane"/>
    <property type="evidence" value="ECO:0007669"/>
    <property type="project" value="UniProtKB-SubCell"/>
</dbReference>
<evidence type="ECO:0000256" key="3">
    <source>
        <dbReference type="ARBA" id="ARBA00022475"/>
    </source>
</evidence>
<dbReference type="PROSITE" id="PS50928">
    <property type="entry name" value="ABC_TM1"/>
    <property type="match status" value="1"/>
</dbReference>
<keyword evidence="3" id="KW-1003">Cell membrane</keyword>
<evidence type="ECO:0000313" key="10">
    <source>
        <dbReference type="Proteomes" id="UP000295447"/>
    </source>
</evidence>
<evidence type="ECO:0000256" key="4">
    <source>
        <dbReference type="ARBA" id="ARBA00022692"/>
    </source>
</evidence>
<dbReference type="AlphaFoldDB" id="A0A4V3G762"/>
<keyword evidence="2 7" id="KW-0813">Transport</keyword>
<evidence type="ECO:0000256" key="6">
    <source>
        <dbReference type="ARBA" id="ARBA00023136"/>
    </source>
</evidence>
<sequence length="305" mass="32728">MTTSTVSARAGRRPSPVSLLSWLMLVPCVVVFALFIIWPLGKSVSLSLHGSDLFGRPDAYVGLQHYRDMLGSPDFRHILGVTFGFVLLTVIPGVLGALVIVLLLEQHIKGIRIFRTAFALPFAFSVASASVIFATIYNPAIGLANGLLGHFGVDRIGWLTDPSWALISVAITTVWMSIGYNVLVLSAGIGAIPTELNEAATLDGAGGFRASRYITIPLLGPQLFFLIVISTIQSLQGFGQIKILTPEGGPEQSTKTLVYSIYHTAFANNASDFGAASAQAIVLLVILLICTAIQFGVLERRVHYK</sequence>
<protein>
    <submittedName>
        <fullName evidence="9">Carbohydrate ABC transporter membrane protein 1 (CUT1 family)</fullName>
    </submittedName>
</protein>
<dbReference type="SUPFAM" id="SSF161098">
    <property type="entry name" value="MetI-like"/>
    <property type="match status" value="1"/>
</dbReference>
<comment type="subcellular location">
    <subcellularLocation>
        <location evidence="1 7">Cell membrane</location>
        <topology evidence="1 7">Multi-pass membrane protein</topology>
    </subcellularLocation>
</comment>
<accession>A0A4V3G762</accession>
<dbReference type="InterPro" id="IPR051393">
    <property type="entry name" value="ABC_transporter_permease"/>
</dbReference>
<evidence type="ECO:0000256" key="1">
    <source>
        <dbReference type="ARBA" id="ARBA00004651"/>
    </source>
</evidence>
<dbReference type="PANTHER" id="PTHR30193">
    <property type="entry name" value="ABC TRANSPORTER PERMEASE PROTEIN"/>
    <property type="match status" value="1"/>
</dbReference>
<feature type="domain" description="ABC transmembrane type-1" evidence="8">
    <location>
        <begin position="75"/>
        <end position="294"/>
    </location>
</feature>
<keyword evidence="5 7" id="KW-1133">Transmembrane helix</keyword>
<evidence type="ECO:0000256" key="2">
    <source>
        <dbReference type="ARBA" id="ARBA00022448"/>
    </source>
</evidence>
<evidence type="ECO:0000259" key="8">
    <source>
        <dbReference type="PROSITE" id="PS50928"/>
    </source>
</evidence>
<feature type="transmembrane region" description="Helical" evidence="7">
    <location>
        <begin position="19"/>
        <end position="38"/>
    </location>
</feature>
<dbReference type="CDD" id="cd06261">
    <property type="entry name" value="TM_PBP2"/>
    <property type="match status" value="1"/>
</dbReference>
<dbReference type="Proteomes" id="UP000295447">
    <property type="component" value="Unassembled WGS sequence"/>
</dbReference>
<feature type="transmembrane region" description="Helical" evidence="7">
    <location>
        <begin position="213"/>
        <end position="232"/>
    </location>
</feature>
<evidence type="ECO:0000256" key="5">
    <source>
        <dbReference type="ARBA" id="ARBA00022989"/>
    </source>
</evidence>
<reference evidence="9 10" key="1">
    <citation type="submission" date="2019-03" db="EMBL/GenBank/DDBJ databases">
        <title>Genomic Encyclopedia of Type Strains, Phase III (KMG-III): the genomes of soil and plant-associated and newly described type strains.</title>
        <authorList>
            <person name="Whitman W."/>
        </authorList>
    </citation>
    <scope>NUCLEOTIDE SEQUENCE [LARGE SCALE GENOMIC DNA]</scope>
    <source>
        <strain evidence="9 10">VKM Ac-2570</strain>
    </source>
</reference>
<organism evidence="9 10">
    <name type="scientific">Kribbella kalugense</name>
    <dbReference type="NCBI Taxonomy" id="2512221"/>
    <lineage>
        <taxon>Bacteria</taxon>
        <taxon>Bacillati</taxon>
        <taxon>Actinomycetota</taxon>
        <taxon>Actinomycetes</taxon>
        <taxon>Propionibacteriales</taxon>
        <taxon>Kribbellaceae</taxon>
        <taxon>Kribbella</taxon>
    </lineage>
</organism>
<keyword evidence="6 7" id="KW-0472">Membrane</keyword>
<dbReference type="PANTHER" id="PTHR30193:SF37">
    <property type="entry name" value="INNER MEMBRANE ABC TRANSPORTER PERMEASE PROTEIN YCJO"/>
    <property type="match status" value="1"/>
</dbReference>
<proteinExistence type="inferred from homology"/>
<keyword evidence="4 7" id="KW-0812">Transmembrane</keyword>
<evidence type="ECO:0000313" key="9">
    <source>
        <dbReference type="EMBL" id="TDW17674.1"/>
    </source>
</evidence>
<comment type="similarity">
    <text evidence="7">Belongs to the binding-protein-dependent transport system permease family.</text>
</comment>
<gene>
    <name evidence="9" type="ORF">EV650_4249</name>
</gene>
<name>A0A4V3G762_9ACTN</name>
<comment type="caution">
    <text evidence="9">The sequence shown here is derived from an EMBL/GenBank/DDBJ whole genome shotgun (WGS) entry which is preliminary data.</text>
</comment>
<dbReference type="Pfam" id="PF00528">
    <property type="entry name" value="BPD_transp_1"/>
    <property type="match status" value="1"/>
</dbReference>
<dbReference type="EMBL" id="SODF01000002">
    <property type="protein sequence ID" value="TDW17674.1"/>
    <property type="molecule type" value="Genomic_DNA"/>
</dbReference>
<feature type="transmembrane region" description="Helical" evidence="7">
    <location>
        <begin position="116"/>
        <end position="137"/>
    </location>
</feature>
<evidence type="ECO:0000256" key="7">
    <source>
        <dbReference type="RuleBase" id="RU363032"/>
    </source>
</evidence>
<dbReference type="GO" id="GO:0055085">
    <property type="term" value="P:transmembrane transport"/>
    <property type="evidence" value="ECO:0007669"/>
    <property type="project" value="InterPro"/>
</dbReference>
<feature type="transmembrane region" description="Helical" evidence="7">
    <location>
        <begin position="78"/>
        <end position="104"/>
    </location>
</feature>
<feature type="transmembrane region" description="Helical" evidence="7">
    <location>
        <begin position="164"/>
        <end position="192"/>
    </location>
</feature>
<dbReference type="InterPro" id="IPR035906">
    <property type="entry name" value="MetI-like_sf"/>
</dbReference>